<feature type="compositionally biased region" description="Low complexity" evidence="1">
    <location>
        <begin position="1210"/>
        <end position="1221"/>
    </location>
</feature>
<evidence type="ECO:0008006" key="5">
    <source>
        <dbReference type="Google" id="ProtNLM"/>
    </source>
</evidence>
<feature type="compositionally biased region" description="Basic and acidic residues" evidence="1">
    <location>
        <begin position="566"/>
        <end position="576"/>
    </location>
</feature>
<feature type="compositionally biased region" description="Pro residues" evidence="1">
    <location>
        <begin position="720"/>
        <end position="739"/>
    </location>
</feature>
<feature type="region of interest" description="Disordered" evidence="1">
    <location>
        <begin position="792"/>
        <end position="847"/>
    </location>
</feature>
<dbReference type="PRINTS" id="PR01217">
    <property type="entry name" value="PRICHEXTENSN"/>
</dbReference>
<feature type="compositionally biased region" description="Pro residues" evidence="1">
    <location>
        <begin position="680"/>
        <end position="692"/>
    </location>
</feature>
<dbReference type="PANTHER" id="PTHR48148">
    <property type="entry name" value="KERATINOCYTE PROLINE-RICH PROTEIN"/>
    <property type="match status" value="1"/>
</dbReference>
<feature type="compositionally biased region" description="Basic and acidic residues" evidence="1">
    <location>
        <begin position="157"/>
        <end position="169"/>
    </location>
</feature>
<feature type="region of interest" description="Disordered" evidence="1">
    <location>
        <begin position="536"/>
        <end position="769"/>
    </location>
</feature>
<feature type="compositionally biased region" description="Pro residues" evidence="1">
    <location>
        <begin position="700"/>
        <end position="710"/>
    </location>
</feature>
<organism evidence="3 4">
    <name type="scientific">Aspergillus pseudodeflectus</name>
    <dbReference type="NCBI Taxonomy" id="176178"/>
    <lineage>
        <taxon>Eukaryota</taxon>
        <taxon>Fungi</taxon>
        <taxon>Dikarya</taxon>
        <taxon>Ascomycota</taxon>
        <taxon>Pezizomycotina</taxon>
        <taxon>Eurotiomycetes</taxon>
        <taxon>Eurotiomycetidae</taxon>
        <taxon>Eurotiales</taxon>
        <taxon>Aspergillaceae</taxon>
        <taxon>Aspergillus</taxon>
        <taxon>Aspergillus subgen. Nidulantes</taxon>
    </lineage>
</organism>
<evidence type="ECO:0000313" key="4">
    <source>
        <dbReference type="Proteomes" id="UP001610444"/>
    </source>
</evidence>
<feature type="compositionally biased region" description="Polar residues" evidence="1">
    <location>
        <begin position="115"/>
        <end position="124"/>
    </location>
</feature>
<dbReference type="GeneID" id="98158338"/>
<dbReference type="EMBL" id="JBFXLR010000031">
    <property type="protein sequence ID" value="KAL2846828.1"/>
    <property type="molecule type" value="Genomic_DNA"/>
</dbReference>
<feature type="compositionally biased region" description="Basic and acidic residues" evidence="1">
    <location>
        <begin position="73"/>
        <end position="89"/>
    </location>
</feature>
<dbReference type="Proteomes" id="UP001610444">
    <property type="component" value="Unassembled WGS sequence"/>
</dbReference>
<evidence type="ECO:0000256" key="1">
    <source>
        <dbReference type="SAM" id="MobiDB-lite"/>
    </source>
</evidence>
<feature type="region of interest" description="Disordered" evidence="1">
    <location>
        <begin position="1"/>
        <end position="49"/>
    </location>
</feature>
<keyword evidence="4" id="KW-1185">Reference proteome</keyword>
<feature type="transmembrane region" description="Helical" evidence="2">
    <location>
        <begin position="887"/>
        <end position="909"/>
    </location>
</feature>
<feature type="compositionally biased region" description="Polar residues" evidence="1">
    <location>
        <begin position="801"/>
        <end position="822"/>
    </location>
</feature>
<feature type="compositionally biased region" description="Polar residues" evidence="1">
    <location>
        <begin position="553"/>
        <end position="564"/>
    </location>
</feature>
<name>A0ABR4K3D1_9EURO</name>
<feature type="region of interest" description="Disordered" evidence="1">
    <location>
        <begin position="1196"/>
        <end position="1222"/>
    </location>
</feature>
<evidence type="ECO:0000313" key="3">
    <source>
        <dbReference type="EMBL" id="KAL2846828.1"/>
    </source>
</evidence>
<feature type="region of interest" description="Disordered" evidence="1">
    <location>
        <begin position="63"/>
        <end position="238"/>
    </location>
</feature>
<feature type="region of interest" description="Disordered" evidence="1">
    <location>
        <begin position="1011"/>
        <end position="1042"/>
    </location>
</feature>
<protein>
    <recommendedName>
        <fullName evidence="5">Glycoprotease family protein</fullName>
    </recommendedName>
</protein>
<feature type="compositionally biased region" description="Polar residues" evidence="1">
    <location>
        <begin position="603"/>
        <end position="615"/>
    </location>
</feature>
<dbReference type="RefSeq" id="XP_070897412.1">
    <property type="nucleotide sequence ID" value="XM_071043174.1"/>
</dbReference>
<evidence type="ECO:0000256" key="2">
    <source>
        <dbReference type="SAM" id="Phobius"/>
    </source>
</evidence>
<feature type="region of interest" description="Disordered" evidence="1">
    <location>
        <begin position="1289"/>
        <end position="1309"/>
    </location>
</feature>
<keyword evidence="2" id="KW-1133">Transmembrane helix</keyword>
<feature type="compositionally biased region" description="Basic and acidic residues" evidence="1">
    <location>
        <begin position="539"/>
        <end position="550"/>
    </location>
</feature>
<reference evidence="3 4" key="1">
    <citation type="submission" date="2024-07" db="EMBL/GenBank/DDBJ databases">
        <title>Section-level genome sequencing and comparative genomics of Aspergillus sections Usti and Cavernicolus.</title>
        <authorList>
            <consortium name="Lawrence Berkeley National Laboratory"/>
            <person name="Nybo J.L."/>
            <person name="Vesth T.C."/>
            <person name="Theobald S."/>
            <person name="Frisvad J.C."/>
            <person name="Larsen T.O."/>
            <person name="Kjaerboelling I."/>
            <person name="Rothschild-Mancinelli K."/>
            <person name="Lyhne E.K."/>
            <person name="Kogle M.E."/>
            <person name="Barry K."/>
            <person name="Clum A."/>
            <person name="Na H."/>
            <person name="Ledsgaard L."/>
            <person name="Lin J."/>
            <person name="Lipzen A."/>
            <person name="Kuo A."/>
            <person name="Riley R."/>
            <person name="Mondo S."/>
            <person name="LaButti K."/>
            <person name="Haridas S."/>
            <person name="Pangalinan J."/>
            <person name="Salamov A.A."/>
            <person name="Simmons B.A."/>
            <person name="Magnuson J.K."/>
            <person name="Chen J."/>
            <person name="Drula E."/>
            <person name="Henrissat B."/>
            <person name="Wiebenga A."/>
            <person name="Lubbers R.J."/>
            <person name="Gomes A.C."/>
            <person name="Macurrencykelacurrency M.R."/>
            <person name="Stajich J."/>
            <person name="Grigoriev I.V."/>
            <person name="Mortensen U.H."/>
            <person name="De vries R.P."/>
            <person name="Baker S.E."/>
            <person name="Andersen M.R."/>
        </authorList>
    </citation>
    <scope>NUCLEOTIDE SEQUENCE [LARGE SCALE GENOMIC DNA]</scope>
    <source>
        <strain evidence="3 4">CBS 756.74</strain>
    </source>
</reference>
<keyword evidence="2" id="KW-0472">Membrane</keyword>
<gene>
    <name evidence="3" type="ORF">BJX68DRAFT_256371</name>
</gene>
<feature type="compositionally biased region" description="Gly residues" evidence="1">
    <location>
        <begin position="1299"/>
        <end position="1309"/>
    </location>
</feature>
<feature type="compositionally biased region" description="Pro residues" evidence="1">
    <location>
        <begin position="746"/>
        <end position="761"/>
    </location>
</feature>
<proteinExistence type="predicted"/>
<feature type="compositionally biased region" description="Low complexity" evidence="1">
    <location>
        <begin position="662"/>
        <end position="675"/>
    </location>
</feature>
<feature type="compositionally biased region" description="Low complexity" evidence="1">
    <location>
        <begin position="1067"/>
        <end position="1077"/>
    </location>
</feature>
<feature type="compositionally biased region" description="Low complexity" evidence="1">
    <location>
        <begin position="31"/>
        <end position="40"/>
    </location>
</feature>
<accession>A0ABR4K3D1</accession>
<comment type="caution">
    <text evidence="3">The sequence shown here is derived from an EMBL/GenBank/DDBJ whole genome shotgun (WGS) entry which is preliminary data.</text>
</comment>
<dbReference type="PANTHER" id="PTHR48148:SF2">
    <property type="entry name" value="PA14 DOMAIN-CONTAINING PROTEIN"/>
    <property type="match status" value="1"/>
</dbReference>
<sequence length="1321" mass="143195">MPPPGSSSERQRAQLTIPTVPKFPFSSPITEEIASPTSSSSEEREMERNRPFEFLVKMSTRNAPVHKAVPSGRSREVEREVSYTAEERGGSSTSSLSSFTARKNLERPVGLNLDIPNSISQPRNEGTGAFVDLNDLKVLSRVREDERTAQKVKGILKKGEMRGFQRLPDDSSESTSRKKRASLLDPLPNSPKKRSRDDGVSPTDRPIVIGYSVPFDSPEFQDERSKELDSAGTLQTPLTPSIMVTPAKEDSFWLHLSPEHTRPRATSSVYSQPSPYLGYVQSNVPPVPALPALYSTGTEGKISESRIDSKEIYEDNALPAGRSRSHSNEKILSRPSDRLTINTTLNARASTGWWNYILSPLLSRTSTLLSRMTPTTETRPPLPAIATHSAGLSSNDEWWEEKERSYFSPDTPEATEAARRLSSWHNANSANPFADFDWSIEEHAPGSGISPKDKDIKDRGVASMMFSGQRIEGAAAEYYQACAHELFSRTPYFECINHVCSITPKDKIPAAAAVATTSPTLQSTHGDSRELLIDIDVDDMPRSRSGDLDSPKSGITSINSSPSDDASVRMSRELRRISRTLTSKIGSPGLVSESRSMAIDSPAPQNEGQSTNPFLQASREVPSSAPTPTPAPADTTPQPQPPAAYPPANIHIESAPAPPPANIHIQAPAAQPAPNIYFQPPAPAAPAAPPAPENTNPFEAPAPVPLPEPAPLSRAAPIMPGAPTPAPVPAARAPPPPIAMPSVDQIPPPSYGAQPPSPYPRSPESLQESGGIRLTNMPAGPAPAYTPRENVGLPASPRPVRTSQATRTQSVTDGGRTGNTAHLVTERQRMESRQMEYTREETTTTKTTKAGGLARVKALLTGKSCLGRKKNSEGNKGKDKRKLKKRWWLLICLLFLSIVIGAVLLAIFLTRKGDNTPVESQWLNLTGYPPMPTGISTIAGPEAREQESGCINPSSMWSCALPKEQQAANEPYAANQPNFRVEIRFQNGSYDHSTAIASRSLHPQMLARSANQLFNPSPSPPSSADQTFLGRTTDGNSEPYAGEETPFYITLLTTEHLSSQFTKRQRNNSTSSSNDTDTQADPFPDVGSLIPSPATDSDGSAAAAVLYPHPSSQPVRLYNRDKDNEHYGFYTYFDKSIFLASHTPLTGRKDNVANDTDGGSTREDARVRCTWSQTRFLVQIWTKGEKTGKSLFNRAAANSTSDSDSDSDSSETSAAVSSATDFTRPGSFPYPVTITIDRHGGQTTRKMVYCYGMEEDTHVNGTEKKFQIEDRAVNGELINPAPGIFNLTSPDSGNEEGGNEGGYDGGTGGCGCQWVNWVGSD</sequence>
<keyword evidence="2" id="KW-0812">Transmembrane</keyword>
<feature type="compositionally biased region" description="Polar residues" evidence="1">
    <location>
        <begin position="1011"/>
        <end position="1036"/>
    </location>
</feature>
<feature type="region of interest" description="Disordered" evidence="1">
    <location>
        <begin position="1059"/>
        <end position="1100"/>
    </location>
</feature>
<feature type="compositionally biased region" description="Basic and acidic residues" evidence="1">
    <location>
        <begin position="824"/>
        <end position="843"/>
    </location>
</feature>